<keyword evidence="3" id="KW-1003">Cell membrane</keyword>
<dbReference type="InterPro" id="IPR006685">
    <property type="entry name" value="MscS_channel_2nd"/>
</dbReference>
<dbReference type="SUPFAM" id="SSF50182">
    <property type="entry name" value="Sm-like ribonucleoproteins"/>
    <property type="match status" value="1"/>
</dbReference>
<evidence type="ECO:0000313" key="13">
    <source>
        <dbReference type="Proteomes" id="UP000216316"/>
    </source>
</evidence>
<evidence type="ECO:0000256" key="1">
    <source>
        <dbReference type="ARBA" id="ARBA00004651"/>
    </source>
</evidence>
<feature type="transmembrane region" description="Helical" evidence="7">
    <location>
        <begin position="102"/>
        <end position="120"/>
    </location>
</feature>
<name>A0A256LJ97_9LACO</name>
<evidence type="ECO:0000256" key="6">
    <source>
        <dbReference type="ARBA" id="ARBA00023136"/>
    </source>
</evidence>
<evidence type="ECO:0000259" key="9">
    <source>
        <dbReference type="Pfam" id="PF21088"/>
    </source>
</evidence>
<evidence type="ECO:0000256" key="4">
    <source>
        <dbReference type="ARBA" id="ARBA00022692"/>
    </source>
</evidence>
<dbReference type="Pfam" id="PF00924">
    <property type="entry name" value="MS_channel_2nd"/>
    <property type="match status" value="1"/>
</dbReference>
<dbReference type="InterPro" id="IPR011014">
    <property type="entry name" value="MscS_channel_TM-2"/>
</dbReference>
<dbReference type="Proteomes" id="UP000215828">
    <property type="component" value="Unassembled WGS sequence"/>
</dbReference>
<feature type="domain" description="Mechanosensitive ion channel MscS" evidence="8">
    <location>
        <begin position="127"/>
        <end position="191"/>
    </location>
</feature>
<dbReference type="EMBL" id="NGNX01000004">
    <property type="protein sequence ID" value="OYR93086.1"/>
    <property type="molecule type" value="Genomic_DNA"/>
</dbReference>
<evidence type="ECO:0000313" key="12">
    <source>
        <dbReference type="Proteomes" id="UP000215828"/>
    </source>
</evidence>
<protein>
    <submittedName>
        <fullName evidence="11">Mechanosensitive ion channel protein MscS</fullName>
    </submittedName>
</protein>
<dbReference type="InterPro" id="IPR049142">
    <property type="entry name" value="MS_channel_1st"/>
</dbReference>
<dbReference type="SUPFAM" id="SSF82861">
    <property type="entry name" value="Mechanosensitive channel protein MscS (YggB), transmembrane region"/>
    <property type="match status" value="1"/>
</dbReference>
<organism evidence="11 12">
    <name type="scientific">Lactobacillus taiwanensis</name>
    <dbReference type="NCBI Taxonomy" id="508451"/>
    <lineage>
        <taxon>Bacteria</taxon>
        <taxon>Bacillati</taxon>
        <taxon>Bacillota</taxon>
        <taxon>Bacilli</taxon>
        <taxon>Lactobacillales</taxon>
        <taxon>Lactobacillaceae</taxon>
        <taxon>Lactobacillus</taxon>
    </lineage>
</organism>
<evidence type="ECO:0000256" key="2">
    <source>
        <dbReference type="ARBA" id="ARBA00008017"/>
    </source>
</evidence>
<dbReference type="Proteomes" id="UP000216316">
    <property type="component" value="Unassembled WGS sequence"/>
</dbReference>
<dbReference type="Gene3D" id="1.10.287.1260">
    <property type="match status" value="1"/>
</dbReference>
<feature type="domain" description="Mechanosensitive ion channel transmembrane helices 2/3" evidence="9">
    <location>
        <begin position="88"/>
        <end position="125"/>
    </location>
</feature>
<dbReference type="RefSeq" id="WP_094495969.1">
    <property type="nucleotide sequence ID" value="NZ_NGNV01000062.1"/>
</dbReference>
<dbReference type="PANTHER" id="PTHR30460">
    <property type="entry name" value="MODERATE CONDUCTANCE MECHANOSENSITIVE CHANNEL YBIO"/>
    <property type="match status" value="1"/>
</dbReference>
<dbReference type="EMBL" id="NGNV01000062">
    <property type="protein sequence ID" value="OYR86969.1"/>
    <property type="molecule type" value="Genomic_DNA"/>
</dbReference>
<evidence type="ECO:0000256" key="5">
    <source>
        <dbReference type="ARBA" id="ARBA00022989"/>
    </source>
</evidence>
<reference evidence="10 13" key="2">
    <citation type="submission" date="2017-05" db="EMBL/GenBank/DDBJ databases">
        <authorList>
            <person name="Lin X.B."/>
            <person name="Stothard P."/>
            <person name="Tasseva G."/>
            <person name="Walter J."/>
        </authorList>
    </citation>
    <scope>NUCLEOTIDE SEQUENCE [LARGE SCALE GENOMIC DNA]</scope>
    <source>
        <strain evidence="10 13">609u</strain>
    </source>
</reference>
<evidence type="ECO:0000313" key="10">
    <source>
        <dbReference type="EMBL" id="OYR86969.1"/>
    </source>
</evidence>
<proteinExistence type="inferred from homology"/>
<dbReference type="InterPro" id="IPR010920">
    <property type="entry name" value="LSM_dom_sf"/>
</dbReference>
<dbReference type="Gene3D" id="3.30.70.100">
    <property type="match status" value="1"/>
</dbReference>
<dbReference type="GO" id="GO:0008381">
    <property type="term" value="F:mechanosensitive monoatomic ion channel activity"/>
    <property type="evidence" value="ECO:0007669"/>
    <property type="project" value="InterPro"/>
</dbReference>
<sequence length="299" mass="33151">MNWSTLLKGTSTTTKKTNVDSLIDWNDVFHTLLSRSIQIIITTVIFFLIWHIGKKLLTKYLLKNPKFQEKMTGRKRTLAQLGVALFQYTILLFYLYSILTLLGIPVGTLLASVGLVSLALGMGAQGLVSDVITGMNILSEGEYNIGDTVKIGNYTGTVLSFTLRNTRLKTNNGAVIYIPNRNITVVENLSHGSHSGWSMNIDLNLSVENDLTDINHAVDKANGALKDKFKKQIKKGPQIIGIINQTGSSFIYQIHFQVIANSQSMIKNAYLTAYIKEFNQAGIKFSSLPTKQDNNQSNS</sequence>
<keyword evidence="5 7" id="KW-1133">Transmembrane helix</keyword>
<accession>A0A256LJ97</accession>
<feature type="transmembrane region" description="Helical" evidence="7">
    <location>
        <begin position="78"/>
        <end position="96"/>
    </location>
</feature>
<gene>
    <name evidence="10" type="ORF">CBF53_09655</name>
    <name evidence="11" type="ORF">CBF70_01460</name>
</gene>
<comment type="caution">
    <text evidence="11">The sequence shown here is derived from an EMBL/GenBank/DDBJ whole genome shotgun (WGS) entry which is preliminary data.</text>
</comment>
<dbReference type="InterPro" id="IPR045276">
    <property type="entry name" value="YbiO_bact"/>
</dbReference>
<reference evidence="12 13" key="3">
    <citation type="submission" date="2017-09" db="EMBL/GenBank/DDBJ databases">
        <title>Tripartite evolution among Lactobacillus johnsonii, Lactobacillus taiwanensis, Lactobacillus reuteri and their rodent host.</title>
        <authorList>
            <person name="Wang T."/>
            <person name="Knowles S."/>
            <person name="Cheng C."/>
        </authorList>
    </citation>
    <scope>NUCLEOTIDE SEQUENCE [LARGE SCALE GENOMIC DNA]</scope>
    <source>
        <strain evidence="11 12">609q</strain>
        <strain evidence="10 13">609u</strain>
    </source>
</reference>
<comment type="similarity">
    <text evidence="2">Belongs to the MscS (TC 1.A.23) family.</text>
</comment>
<keyword evidence="13" id="KW-1185">Reference proteome</keyword>
<dbReference type="PANTHER" id="PTHR30460:SF0">
    <property type="entry name" value="MODERATE CONDUCTANCE MECHANOSENSITIVE CHANNEL YBIO"/>
    <property type="match status" value="1"/>
</dbReference>
<evidence type="ECO:0000256" key="7">
    <source>
        <dbReference type="SAM" id="Phobius"/>
    </source>
</evidence>
<keyword evidence="4 7" id="KW-0812">Transmembrane</keyword>
<evidence type="ECO:0000256" key="3">
    <source>
        <dbReference type="ARBA" id="ARBA00022475"/>
    </source>
</evidence>
<dbReference type="GO" id="GO:0005886">
    <property type="term" value="C:plasma membrane"/>
    <property type="evidence" value="ECO:0007669"/>
    <property type="project" value="UniProtKB-SubCell"/>
</dbReference>
<dbReference type="AlphaFoldDB" id="A0A256LJ97"/>
<evidence type="ECO:0000259" key="8">
    <source>
        <dbReference type="Pfam" id="PF00924"/>
    </source>
</evidence>
<keyword evidence="6 7" id="KW-0472">Membrane</keyword>
<dbReference type="Pfam" id="PF21088">
    <property type="entry name" value="MS_channel_1st"/>
    <property type="match status" value="1"/>
</dbReference>
<feature type="transmembrane region" description="Helical" evidence="7">
    <location>
        <begin position="37"/>
        <end position="57"/>
    </location>
</feature>
<comment type="subcellular location">
    <subcellularLocation>
        <location evidence="1">Cell membrane</location>
        <topology evidence="1">Multi-pass membrane protein</topology>
    </subcellularLocation>
</comment>
<evidence type="ECO:0000313" key="11">
    <source>
        <dbReference type="EMBL" id="OYR93086.1"/>
    </source>
</evidence>
<dbReference type="Gene3D" id="2.30.30.60">
    <property type="match status" value="1"/>
</dbReference>
<dbReference type="InterPro" id="IPR023408">
    <property type="entry name" value="MscS_beta-dom_sf"/>
</dbReference>
<reference evidence="11 12" key="1">
    <citation type="submission" date="2017-04" db="EMBL/GenBank/DDBJ databases">
        <authorList>
            <person name="Afonso C.L."/>
            <person name="Miller P.J."/>
            <person name="Scott M.A."/>
            <person name="Spackman E."/>
            <person name="Goraichik I."/>
            <person name="Dimitrov K.M."/>
            <person name="Suarez D.L."/>
            <person name="Swayne D.E."/>
        </authorList>
    </citation>
    <scope>NUCLEOTIDE SEQUENCE [LARGE SCALE GENOMIC DNA]</scope>
    <source>
        <strain evidence="11 12">609q</strain>
    </source>
</reference>